<dbReference type="AlphaFoldDB" id="A0A0F5IVD6"/>
<gene>
    <name evidence="1" type="ORF">HMPREF1536_04575</name>
</gene>
<dbReference type="Proteomes" id="UP000033035">
    <property type="component" value="Unassembled WGS sequence"/>
</dbReference>
<protein>
    <submittedName>
        <fullName evidence="1">Uncharacterized protein</fullName>
    </submittedName>
</protein>
<comment type="caution">
    <text evidence="1">The sequence shown here is derived from an EMBL/GenBank/DDBJ whole genome shotgun (WGS) entry which is preliminary data.</text>
</comment>
<evidence type="ECO:0000313" key="2">
    <source>
        <dbReference type="Proteomes" id="UP000033035"/>
    </source>
</evidence>
<accession>A0A0F5IVD6</accession>
<sequence length="86" mass="9880">MTPAEKPSDRERNDVLVRLAKKAMALPMPVDIPANSVRRNGTNTCCDMAMTDWELVLQKRTKIYFVQKQSESLFAGDSLDTMNYYY</sequence>
<proteinExistence type="predicted"/>
<dbReference type="EMBL" id="AQHW01000025">
    <property type="protein sequence ID" value="KKB49511.1"/>
    <property type="molecule type" value="Genomic_DNA"/>
</dbReference>
<organism evidence="1 2">
    <name type="scientific">Parabacteroides gordonii MS-1 = DSM 23371</name>
    <dbReference type="NCBI Taxonomy" id="1203610"/>
    <lineage>
        <taxon>Bacteria</taxon>
        <taxon>Pseudomonadati</taxon>
        <taxon>Bacteroidota</taxon>
        <taxon>Bacteroidia</taxon>
        <taxon>Bacteroidales</taxon>
        <taxon>Tannerellaceae</taxon>
        <taxon>Parabacteroides</taxon>
    </lineage>
</organism>
<dbReference type="HOGENOM" id="CLU_2495070_0_0_10"/>
<reference evidence="1 2" key="1">
    <citation type="submission" date="2013-04" db="EMBL/GenBank/DDBJ databases">
        <title>The Genome Sequence of Parabacteroides gordonii DSM 23371.</title>
        <authorList>
            <consortium name="The Broad Institute Genomics Platform"/>
            <person name="Earl A."/>
            <person name="Ward D."/>
            <person name="Feldgarden M."/>
            <person name="Gevers D."/>
            <person name="Martens E."/>
            <person name="Sakamoto M."/>
            <person name="Benno Y."/>
            <person name="Suzuki N."/>
            <person name="Matsunaga N."/>
            <person name="Koshihara K."/>
            <person name="Seki M."/>
            <person name="Komiya H."/>
            <person name="Walker B."/>
            <person name="Young S."/>
            <person name="Zeng Q."/>
            <person name="Gargeya S."/>
            <person name="Fitzgerald M."/>
            <person name="Haas B."/>
            <person name="Abouelleil A."/>
            <person name="Allen A.W."/>
            <person name="Alvarado L."/>
            <person name="Arachchi H.M."/>
            <person name="Berlin A.M."/>
            <person name="Chapman S.B."/>
            <person name="Gainer-Dewar J."/>
            <person name="Goldberg J."/>
            <person name="Griggs A."/>
            <person name="Gujja S."/>
            <person name="Hansen M."/>
            <person name="Howarth C."/>
            <person name="Imamovic A."/>
            <person name="Ireland A."/>
            <person name="Larimer J."/>
            <person name="McCowan C."/>
            <person name="Murphy C."/>
            <person name="Pearson M."/>
            <person name="Poon T.W."/>
            <person name="Priest M."/>
            <person name="Roberts A."/>
            <person name="Saif S."/>
            <person name="Shea T."/>
            <person name="Sisk P."/>
            <person name="Sykes S."/>
            <person name="Wortman J."/>
            <person name="Nusbaum C."/>
            <person name="Birren B."/>
        </authorList>
    </citation>
    <scope>NUCLEOTIDE SEQUENCE [LARGE SCALE GENOMIC DNA]</scope>
    <source>
        <strain evidence="1 2">MS-1</strain>
    </source>
</reference>
<keyword evidence="2" id="KW-1185">Reference proteome</keyword>
<dbReference type="PATRIC" id="fig|1203610.3.peg.4664"/>
<name>A0A0F5IVD6_9BACT</name>
<evidence type="ECO:0000313" key="1">
    <source>
        <dbReference type="EMBL" id="KKB49511.1"/>
    </source>
</evidence>